<reference evidence="2 3" key="1">
    <citation type="submission" date="2017-10" db="EMBL/GenBank/DDBJ databases">
        <title>Sequencing the genomes of 1000 actinobacteria strains.</title>
        <authorList>
            <person name="Klenk H.-P."/>
        </authorList>
    </citation>
    <scope>NUCLEOTIDE SEQUENCE [LARGE SCALE GENOMIC DNA]</scope>
    <source>
        <strain evidence="2 3">DSM 21863</strain>
    </source>
</reference>
<feature type="domain" description="CinA C-terminal" evidence="1">
    <location>
        <begin position="5"/>
        <end position="148"/>
    </location>
</feature>
<dbReference type="EMBL" id="PDJJ01000001">
    <property type="protein sequence ID" value="PFG42801.1"/>
    <property type="molecule type" value="Genomic_DNA"/>
</dbReference>
<protein>
    <submittedName>
        <fullName evidence="2">Nicotinamide-nucleotide amidase</fullName>
    </submittedName>
</protein>
<dbReference type="InterPro" id="IPR008136">
    <property type="entry name" value="CinA_C"/>
</dbReference>
<evidence type="ECO:0000313" key="3">
    <source>
        <dbReference type="Proteomes" id="UP000224130"/>
    </source>
</evidence>
<dbReference type="Proteomes" id="UP000224130">
    <property type="component" value="Unassembled WGS sequence"/>
</dbReference>
<comment type="caution">
    <text evidence="2">The sequence shown here is derived from an EMBL/GenBank/DDBJ whole genome shotgun (WGS) entry which is preliminary data.</text>
</comment>
<evidence type="ECO:0000259" key="1">
    <source>
        <dbReference type="Pfam" id="PF02464"/>
    </source>
</evidence>
<dbReference type="OrthoDB" id="1253990at2"/>
<name>A0A2A9EWA3_9MICO</name>
<evidence type="ECO:0000313" key="2">
    <source>
        <dbReference type="EMBL" id="PFG42801.1"/>
    </source>
</evidence>
<dbReference type="RefSeq" id="WP_098463254.1">
    <property type="nucleotide sequence ID" value="NZ_PDJJ01000001.1"/>
</dbReference>
<dbReference type="SUPFAM" id="SSF142433">
    <property type="entry name" value="CinA-like"/>
    <property type="match status" value="1"/>
</dbReference>
<dbReference type="NCBIfam" id="TIGR00199">
    <property type="entry name" value="PncC_domain"/>
    <property type="match status" value="1"/>
</dbReference>
<dbReference type="AlphaFoldDB" id="A0A2A9EWA3"/>
<gene>
    <name evidence="2" type="ORF">ATJ88_1473</name>
</gene>
<organism evidence="2 3">
    <name type="scientific">Isoptericola jiangsuensis</name>
    <dbReference type="NCBI Taxonomy" id="548579"/>
    <lineage>
        <taxon>Bacteria</taxon>
        <taxon>Bacillati</taxon>
        <taxon>Actinomycetota</taxon>
        <taxon>Actinomycetes</taxon>
        <taxon>Micrococcales</taxon>
        <taxon>Promicromonosporaceae</taxon>
        <taxon>Isoptericola</taxon>
    </lineage>
</organism>
<proteinExistence type="predicted"/>
<dbReference type="Pfam" id="PF02464">
    <property type="entry name" value="CinA"/>
    <property type="match status" value="1"/>
</dbReference>
<accession>A0A2A9EWA3</accession>
<dbReference type="InterPro" id="IPR036653">
    <property type="entry name" value="CinA-like_C"/>
</dbReference>
<keyword evidence="3" id="KW-1185">Reference proteome</keyword>
<sequence length="157" mass="15586">MTPHDVLAAARSRGWTLGVAESLTGGLVTARLVDVPGASTVLRGGVVAYATDLKASLLDVDPGLLDRRGPVDPDVAVAMADGVRRRTGADVGLATTGVAGPGPQDGVPAGTVFVAVVTPDGPRVTGLTCDGDRDSVRRAAVEAVLGLAGRALAGPGE</sequence>
<dbReference type="Gene3D" id="3.90.950.20">
    <property type="entry name" value="CinA-like"/>
    <property type="match status" value="1"/>
</dbReference>